<feature type="region of interest" description="Disordered" evidence="11">
    <location>
        <begin position="1271"/>
        <end position="1304"/>
    </location>
</feature>
<proteinExistence type="predicted"/>
<dbReference type="EMBL" id="OW240920">
    <property type="protein sequence ID" value="CAH2316733.1"/>
    <property type="molecule type" value="Genomic_DNA"/>
</dbReference>
<dbReference type="GO" id="GO:0001006">
    <property type="term" value="F:RNA polymerase III type 3 promoter sequence-specific DNA binding"/>
    <property type="evidence" value="ECO:0007669"/>
    <property type="project" value="TreeGrafter"/>
</dbReference>
<dbReference type="GO" id="GO:0005929">
    <property type="term" value="C:cilium"/>
    <property type="evidence" value="ECO:0007669"/>
    <property type="project" value="UniProtKB-SubCell"/>
</dbReference>
<organism evidence="15 16">
    <name type="scientific">Pelobates cultripes</name>
    <name type="common">Western spadefoot toad</name>
    <dbReference type="NCBI Taxonomy" id="61616"/>
    <lineage>
        <taxon>Eukaryota</taxon>
        <taxon>Metazoa</taxon>
        <taxon>Chordata</taxon>
        <taxon>Craniata</taxon>
        <taxon>Vertebrata</taxon>
        <taxon>Euteleostomi</taxon>
        <taxon>Amphibia</taxon>
        <taxon>Batrachia</taxon>
        <taxon>Anura</taxon>
        <taxon>Pelobatoidea</taxon>
        <taxon>Pelobatidae</taxon>
        <taxon>Pelobates</taxon>
    </lineage>
</organism>
<feature type="compositionally biased region" description="Polar residues" evidence="11">
    <location>
        <begin position="1472"/>
        <end position="1484"/>
    </location>
</feature>
<keyword evidence="9" id="KW-0539">Nucleus</keyword>
<evidence type="ECO:0000256" key="11">
    <source>
        <dbReference type="SAM" id="MobiDB-lite"/>
    </source>
</evidence>
<keyword evidence="16" id="KW-1185">Reference proteome</keyword>
<comment type="subcellular location">
    <subcellularLocation>
        <location evidence="1">Cell projection</location>
        <location evidence="1">Cilium</location>
    </subcellularLocation>
    <subcellularLocation>
        <location evidence="2">Cytoplasm</location>
    </subcellularLocation>
</comment>
<dbReference type="Gene3D" id="2.60.40.10">
    <property type="entry name" value="Immunoglobulins"/>
    <property type="match status" value="3"/>
</dbReference>
<dbReference type="Gene3D" id="1.10.10.60">
    <property type="entry name" value="Homeodomain-like"/>
    <property type="match status" value="4"/>
</dbReference>
<name>A0AAD1T4Q5_PELCU</name>
<gene>
    <name evidence="15" type="ORF">PECUL_23A016145</name>
</gene>
<dbReference type="PANTHER" id="PTHR46621">
    <property type="entry name" value="SNRNA-ACTIVATING PROTEIN COMPLEX SUBUNIT 4"/>
    <property type="match status" value="1"/>
</dbReference>
<dbReference type="GO" id="GO:0005737">
    <property type="term" value="C:cytoplasm"/>
    <property type="evidence" value="ECO:0007669"/>
    <property type="project" value="UniProtKB-SubCell"/>
</dbReference>
<dbReference type="FunFam" id="1.10.10.60:FF:000314">
    <property type="entry name" value="Small nuclear RNA-activating complex, polypeptide 4"/>
    <property type="match status" value="1"/>
</dbReference>
<protein>
    <submittedName>
        <fullName evidence="15">snRNA-activating complex subunit 4, partial</fullName>
    </submittedName>
</protein>
<feature type="compositionally biased region" description="Acidic residues" evidence="11">
    <location>
        <begin position="981"/>
        <end position="997"/>
    </location>
</feature>
<feature type="domain" description="Myb-like" evidence="12">
    <location>
        <begin position="795"/>
        <end position="845"/>
    </location>
</feature>
<evidence type="ECO:0000256" key="3">
    <source>
        <dbReference type="ARBA" id="ARBA00022490"/>
    </source>
</evidence>
<dbReference type="PANTHER" id="PTHR46621:SF1">
    <property type="entry name" value="SNRNA-ACTIVATING PROTEIN COMPLEX SUBUNIT 4"/>
    <property type="match status" value="1"/>
</dbReference>
<dbReference type="InterPro" id="IPR013783">
    <property type="entry name" value="Ig-like_fold"/>
</dbReference>
<keyword evidence="4" id="KW-0677">Repeat</keyword>
<evidence type="ECO:0000259" key="13">
    <source>
        <dbReference type="PROSITE" id="PS51293"/>
    </source>
</evidence>
<dbReference type="Pfam" id="PF22544">
    <property type="entry name" value="HYDIN_VesB_CFA65-like_Ig"/>
    <property type="match status" value="1"/>
</dbReference>
<keyword evidence="6" id="KW-0969">Cilium</keyword>
<evidence type="ECO:0000313" key="16">
    <source>
        <dbReference type="Proteomes" id="UP001295444"/>
    </source>
</evidence>
<evidence type="ECO:0000256" key="10">
    <source>
        <dbReference type="ARBA" id="ARBA00023273"/>
    </source>
</evidence>
<dbReference type="InterPro" id="IPR009057">
    <property type="entry name" value="Homeodomain-like_sf"/>
</dbReference>
<sequence length="1864" mass="207591">MTLKPNEKQVLSIWAYPTSPGVFEDNIVCCIKDNPLPALFRISCRGVRPELELDRKHIHFDKVLLHRKDSRTIFLRNSNLLPAAWRVIGLENLGDEFSVSQDQGIVGPRSQYGLQVHFKAAKATNVKKFIRLEVSDVENILGIVQLETIQVLAEAYDVSLDISFPKGTDGGLDFGVVKVNDEVKHTISLKNKGKYEIGFSFSLEGTGPGMVDLNSIFSVTPQKGPLAPNDRSTQVQIHFQSKREVEIVDKPILRCQVIEPSLSEGGETIASIPIRVSVRSVFSKYRISPSSDINFGAMVLGSRKLCSFTLENLSQLEFRYSISKLIREVIIQPVKKGLATGIKRVRSREGSGSSKSVSFNKAKRTDSQMRDISTTGQARLTLGMFTVSPGFGTVSPGTHQTINVDCFAEQLGRCEELLSIDISDRDPEDHSNGVPFRLVTEVCTPGFVTDDIGSIFEEHRIVTDTRILQCLPSLLTGGVYLQEENRFLFCNVIVGQSYTARFKIINSDDFDNEDNLDGELLKGDVEWEEGSDKAEMCLQMNLVYQAVIEEKIQEVELLIAQNKEQQEELLWQIAGHKVSKSGENSKSCPFLYMGHFMKPYFKDKVTGVGPPANPDMHEKASLGIKSFEELCQKQWKSQDKKELRTAVISDNLQRMLQPKLLKLEYLQMKMDSEKDINKQILAKQICETEREIDDINQLSEDVLVAERTAEHDWDKISNINFEGAHSAEKLRKIWQNSEHPHISKKEWKEEEVTKLLEIAATQKYVNWQAITQELGTKRTAFQCLQKYQQLNKDFRRKEFTKEEDDMLTDLVQQMRVGNHIPYRRISYFMEGREPMQLLCRWSKTLNPSLKRGNWSPSEDELLLKAVSKYGEKDWYKIQNEVPGRSDVQCRERYMKGLHADLKKGKWSVEEKNKLLELIEKHGVGHWSKVSSELTHRTGSQCLSKWKSLMGFFKRSARRQRKKKAVIDARDSDTSSSGSCSEEIESDIDMSAEEEEEEEKKRKKKVDVKVKQPIVYRISSLDEWIPSQKHLDEPKKTHMKQSGSFIGDAKASRLIVHRKGKDGSFQFNTILKGIAYPHSTDNVIEDATEFLNEAAESGRNILQIGEEEIRKILRRNTKLRHEKQVHRAELKLSDSSGALCIELETEEGSGKQDSSPHRRLDKDTIDRRLLMAVTPWVGNVFLPLSTSLGRPCKKPTKADMLSKRLHTITLTSTPIFTFFIQFFQIDAEGCLEIIRARKSQQAYYLRKRSPNTPQGAGQNDPMSPHSLLAQTLNGLNHSPRTPSSRRGRSSSSSAKALGPVQKPKTVFELLKEKRMRESMSKKAQNTPAQPQNAPAQLQNVILPQPDAIQPNTNTTGQTVRLPLSSSPALRGVWPVMPTSPAHLPRPPIALMPTVVGNTSVNNTGMPITWIVTPQGLVPLQVQTLGLTRVNPNIRTGSPECTPILATGCITKAPVSNLAPSMTAETKPEKNDGLGSSTLKSGASNGTANESSFVLPLAAQASSNKSVYGADKVVPCSFSPTFTIVPTPNSSTLTPSPPVAGPHLTMAPSLSPVSNNLKVHSVETSNLPALVPNTCPNTMLAPSSTSASGNLKVNSVDSKNLPGLAPTTSPGVQGGRILPTDLKVKIVSASNFTKVSQSASSNTTPKKPLSSPEKNVLDFTLVALEDTAAVKEWIKGSKGVEIPNAKSNMAYLPPSVCTLKTLSRLLVEKMTLEETACKLLPPVEGNKEKSTPRQIDMVNELVNEKLKDNPAFLLLKQRFLSAFTLSGFLATLAPCQGKKTTDDPQGKSGSRNDDIDDSTDSEDEDEEEEEEDRTEDVKDIPQQSPSEGQGELSAQSHDPASTVDNVASPDCNVRRTRKRAYPQKWT</sequence>
<evidence type="ECO:0000256" key="2">
    <source>
        <dbReference type="ARBA" id="ARBA00004496"/>
    </source>
</evidence>
<dbReference type="PROSITE" id="PS51293">
    <property type="entry name" value="SANT"/>
    <property type="match status" value="1"/>
</dbReference>
<dbReference type="GO" id="GO:0000978">
    <property type="term" value="F:RNA polymerase II cis-regulatory region sequence-specific DNA binding"/>
    <property type="evidence" value="ECO:0007669"/>
    <property type="project" value="TreeGrafter"/>
</dbReference>
<dbReference type="PROSITE" id="PS51294">
    <property type="entry name" value="HTH_MYB"/>
    <property type="match status" value="2"/>
</dbReference>
<feature type="compositionally biased region" description="Basic residues" evidence="11">
    <location>
        <begin position="1852"/>
        <end position="1864"/>
    </location>
</feature>
<keyword evidence="7" id="KW-0238">DNA-binding</keyword>
<feature type="region of interest" description="Disordered" evidence="11">
    <location>
        <begin position="1459"/>
        <end position="1484"/>
    </location>
</feature>
<keyword evidence="8" id="KW-0804">Transcription</keyword>
<evidence type="ECO:0000259" key="12">
    <source>
        <dbReference type="PROSITE" id="PS50090"/>
    </source>
</evidence>
<evidence type="ECO:0000256" key="7">
    <source>
        <dbReference type="ARBA" id="ARBA00023125"/>
    </source>
</evidence>
<dbReference type="FunFam" id="1.10.10.60:FF:000321">
    <property type="entry name" value="Small nuclear RNA-activating complex, polypeptide 4"/>
    <property type="match status" value="1"/>
</dbReference>
<dbReference type="GO" id="GO:0019185">
    <property type="term" value="C:snRNA-activating protein complex"/>
    <property type="evidence" value="ECO:0007669"/>
    <property type="project" value="TreeGrafter"/>
</dbReference>
<dbReference type="Pfam" id="PF13921">
    <property type="entry name" value="Myb_DNA-bind_6"/>
    <property type="match status" value="1"/>
</dbReference>
<dbReference type="InterPro" id="IPR001005">
    <property type="entry name" value="SANT/Myb"/>
</dbReference>
<evidence type="ECO:0000259" key="14">
    <source>
        <dbReference type="PROSITE" id="PS51294"/>
    </source>
</evidence>
<feature type="region of interest" description="Disordered" evidence="11">
    <location>
        <begin position="1247"/>
        <end position="1266"/>
    </location>
</feature>
<feature type="domain" description="SANT" evidence="13">
    <location>
        <begin position="853"/>
        <end position="906"/>
    </location>
</feature>
<keyword evidence="10" id="KW-0966">Cell projection</keyword>
<dbReference type="GO" id="GO:0042795">
    <property type="term" value="P:snRNA transcription by RNA polymerase II"/>
    <property type="evidence" value="ECO:0007669"/>
    <property type="project" value="TreeGrafter"/>
</dbReference>
<dbReference type="SMART" id="SM00717">
    <property type="entry name" value="SANT"/>
    <property type="match status" value="4"/>
</dbReference>
<feature type="domain" description="Myb-like" evidence="12">
    <location>
        <begin position="846"/>
        <end position="897"/>
    </location>
</feature>
<accession>A0AAD1T4Q5</accession>
<feature type="domain" description="HTH myb-type" evidence="14">
    <location>
        <begin position="846"/>
        <end position="901"/>
    </location>
</feature>
<feature type="domain" description="HTH myb-type" evidence="14">
    <location>
        <begin position="902"/>
        <end position="953"/>
    </location>
</feature>
<feature type="region of interest" description="Disordered" evidence="11">
    <location>
        <begin position="1773"/>
        <end position="1864"/>
    </location>
</feature>
<evidence type="ECO:0000256" key="6">
    <source>
        <dbReference type="ARBA" id="ARBA00023069"/>
    </source>
</evidence>
<dbReference type="InterPro" id="IPR017884">
    <property type="entry name" value="SANT_dom"/>
</dbReference>
<dbReference type="GO" id="GO:0042796">
    <property type="term" value="P:snRNA transcription by RNA polymerase III"/>
    <property type="evidence" value="ECO:0007669"/>
    <property type="project" value="TreeGrafter"/>
</dbReference>
<evidence type="ECO:0000313" key="15">
    <source>
        <dbReference type="EMBL" id="CAH2316733.1"/>
    </source>
</evidence>
<evidence type="ECO:0000256" key="4">
    <source>
        <dbReference type="ARBA" id="ARBA00022737"/>
    </source>
</evidence>
<evidence type="ECO:0000256" key="8">
    <source>
        <dbReference type="ARBA" id="ARBA00023163"/>
    </source>
</evidence>
<dbReference type="InterPro" id="IPR051575">
    <property type="entry name" value="Myb-like_DNA-bd"/>
</dbReference>
<dbReference type="SUPFAM" id="SSF46689">
    <property type="entry name" value="Homeodomain-like"/>
    <property type="match status" value="3"/>
</dbReference>
<feature type="domain" description="Myb-like" evidence="12">
    <location>
        <begin position="898"/>
        <end position="949"/>
    </location>
</feature>
<dbReference type="Pfam" id="PF00249">
    <property type="entry name" value="Myb_DNA-binding"/>
    <property type="match status" value="2"/>
</dbReference>
<feature type="domain" description="Myb-like" evidence="12">
    <location>
        <begin position="739"/>
        <end position="791"/>
    </location>
</feature>
<reference evidence="15" key="1">
    <citation type="submission" date="2022-03" db="EMBL/GenBank/DDBJ databases">
        <authorList>
            <person name="Alioto T."/>
            <person name="Alioto T."/>
            <person name="Gomez Garrido J."/>
        </authorList>
    </citation>
    <scope>NUCLEOTIDE SEQUENCE</scope>
</reference>
<evidence type="ECO:0000256" key="9">
    <source>
        <dbReference type="ARBA" id="ARBA00023242"/>
    </source>
</evidence>
<evidence type="ECO:0000256" key="1">
    <source>
        <dbReference type="ARBA" id="ARBA00004138"/>
    </source>
</evidence>
<feature type="region of interest" description="Disordered" evidence="11">
    <location>
        <begin position="962"/>
        <end position="1003"/>
    </location>
</feature>
<dbReference type="Proteomes" id="UP001295444">
    <property type="component" value="Chromosome 09"/>
</dbReference>
<dbReference type="InterPro" id="IPR053879">
    <property type="entry name" value="HYDIN_VesB_CFA65-like_Ig"/>
</dbReference>
<dbReference type="CDD" id="cd00167">
    <property type="entry name" value="SANT"/>
    <property type="match status" value="2"/>
</dbReference>
<keyword evidence="5" id="KW-0805">Transcription regulation</keyword>
<keyword evidence="3" id="KW-0963">Cytoplasm</keyword>
<feature type="compositionally biased region" description="Acidic residues" evidence="11">
    <location>
        <begin position="1792"/>
        <end position="1812"/>
    </location>
</feature>
<dbReference type="InterPro" id="IPR017930">
    <property type="entry name" value="Myb_dom"/>
</dbReference>
<feature type="compositionally biased region" description="Polar residues" evidence="11">
    <location>
        <begin position="1819"/>
        <end position="1843"/>
    </location>
</feature>
<dbReference type="PROSITE" id="PS50090">
    <property type="entry name" value="MYB_LIKE"/>
    <property type="match status" value="4"/>
</dbReference>
<feature type="compositionally biased region" description="Basic and acidic residues" evidence="11">
    <location>
        <begin position="1777"/>
        <end position="1791"/>
    </location>
</feature>
<evidence type="ECO:0000256" key="5">
    <source>
        <dbReference type="ARBA" id="ARBA00023015"/>
    </source>
</evidence>
<feature type="compositionally biased region" description="Polar residues" evidence="11">
    <location>
        <begin position="1249"/>
        <end position="1260"/>
    </location>
</feature>